<comment type="similarity">
    <text evidence="4">Belongs to the DONSON family.</text>
</comment>
<dbReference type="PANTHER" id="PTHR12972:SF0">
    <property type="entry name" value="PROTEIN DOWNSTREAM NEIGHBOR OF SON"/>
    <property type="match status" value="1"/>
</dbReference>
<feature type="compositionally biased region" description="Low complexity" evidence="5">
    <location>
        <begin position="50"/>
        <end position="64"/>
    </location>
</feature>
<dbReference type="Proteomes" id="UP000823674">
    <property type="component" value="Chromosome A04"/>
</dbReference>
<evidence type="ECO:0000313" key="6">
    <source>
        <dbReference type="EMBL" id="KAG5399944.1"/>
    </source>
</evidence>
<feature type="region of interest" description="Disordered" evidence="5">
    <location>
        <begin position="243"/>
        <end position="426"/>
    </location>
</feature>
<organism evidence="6 7">
    <name type="scientific">Brassica rapa subsp. trilocularis</name>
    <dbReference type="NCBI Taxonomy" id="1813537"/>
    <lineage>
        <taxon>Eukaryota</taxon>
        <taxon>Viridiplantae</taxon>
        <taxon>Streptophyta</taxon>
        <taxon>Embryophyta</taxon>
        <taxon>Tracheophyta</taxon>
        <taxon>Spermatophyta</taxon>
        <taxon>Magnoliopsida</taxon>
        <taxon>eudicotyledons</taxon>
        <taxon>Gunneridae</taxon>
        <taxon>Pentapetalae</taxon>
        <taxon>rosids</taxon>
        <taxon>malvids</taxon>
        <taxon>Brassicales</taxon>
        <taxon>Brassicaceae</taxon>
        <taxon>Brassiceae</taxon>
        <taxon>Brassica</taxon>
    </lineage>
</organism>
<gene>
    <name evidence="6" type="primary">A04p006280.1_BraROA</name>
    <name evidence="6" type="ORF">IGI04_014551</name>
</gene>
<feature type="compositionally biased region" description="Polar residues" evidence="5">
    <location>
        <begin position="177"/>
        <end position="186"/>
    </location>
</feature>
<evidence type="ECO:0000256" key="5">
    <source>
        <dbReference type="SAM" id="MobiDB-lite"/>
    </source>
</evidence>
<dbReference type="InterPro" id="IPR024861">
    <property type="entry name" value="Donson"/>
</dbReference>
<sequence>MEEQREESASIGDCKAPLEETGKELGLASKPETLDGEVDVPAEEPCVEDVSGSGVGSVTKGVSSESDDVVKTDAFSEPETERDADVKPVNGGGSHESAGEEGNEVIDEEANHVAEQNVQTERPQQSSVVDGETLSVAGQEKESDDANVDVDSKQANEENVGSETNNGKDSESVQVPEESTQETNPAAETCGEENGEAMDVDYTVEETLEKVVLDDTGNEASMVPSQDVPIAEADSNVVKGMEVDERKDNADMAANPKSSSEDAAPGEVEQLDQNGLFDPRSDITNFIDFSGVSSWSGNVQDLKTESGNLSSLKEDKKATLTAEEVATEEDGDKVSSHAEGVENESNEAHVATGCPEEASDANQDEKDKQDTKREEDDTTHEAPSIDQNQQEEDTVMEENPDDFDFAEAGTDSDIKTNGVKRKADVLSEQRPSFKIGACIARAASQMAGSPSVLKGSSNLGDETLSVESFVSQLHSAATDPVKENPVSELATGFFLDFRNSSASQQFVPEKASSKRGRPSNSSAAGGTEAFEFEEMGDTYWTDRVIHNGGEEQTPAATEKENYQVVPVELKPAQVKRTRRPYRRRQSQISYPLPSASDKPADFDENAPAELIMYFSETDTIPSEKSLSKMFRHFGPIRDSQTEVDEEKNRARVVFRKGADADVAYKSAGKFNIFGTKTVNYELSFTITETFKVKPYVVSLGEEEAAVERELGCILEMTKVVAPGASLQMNGVSKAKRKTPAELRGEQLKRTCFVDQVKESFDALRPCQSTEKGNGLKNPKYIDMRMNELYPVKKARPWMPSGKENSKENGVKEQSSNLFNVSLLSNVVAIKRQQLTRSEDKNASTGVSDDTNAKARQANERCSQSIFRSVTELSTRGEELSCLPDIDMTKALKGLATSVQLPIYPGDISDKSDTASLRGNFVPEFHVSGREVPLDLSMKTYVRLVSSSPLNWLHRSIMSSAYNGMPQLNEDNSSGSGSDVVCQVLNSMSLHSWVYPQSTLPSSMISAYINSGPGRGEGDFLQQRQLAWEDAFRSLYFKFRKNFCKIFYVCTSQFVVMFTGSCEPGGVKRSCNAYITQSTRRLRAMLKDLDICYTMPLCKTKMEETTVEDLAELSEIENHNLGQMQTRRLRSASNIDNTPESFLAFDGNESVHGLYDLLLNYRSSLSFLLTADVPVLYSPVPFQNAAMFSPKIDCKEMVTAESTSCYMVETKGECLPPWIISNICAHVIANGQNFEASFVTEPTSGSLNMGVPQIPDKTEPESAATEGTGETNDAASDIPGTVICPQLRSGHLKNLKYCNNSYTVSLSPS</sequence>
<protein>
    <recommendedName>
        <fullName evidence="8">RRM domain-containing protein</fullName>
    </recommendedName>
</protein>
<reference evidence="6 7" key="1">
    <citation type="submission" date="2021-03" db="EMBL/GenBank/DDBJ databases">
        <authorList>
            <person name="King G.J."/>
            <person name="Bancroft I."/>
            <person name="Baten A."/>
            <person name="Bloomfield J."/>
            <person name="Borpatragohain P."/>
            <person name="He Z."/>
            <person name="Irish N."/>
            <person name="Irwin J."/>
            <person name="Liu K."/>
            <person name="Mauleon R.P."/>
            <person name="Moore J."/>
            <person name="Morris R."/>
            <person name="Ostergaard L."/>
            <person name="Wang B."/>
            <person name="Wells R."/>
        </authorList>
    </citation>
    <scope>NUCLEOTIDE SEQUENCE [LARGE SCALE GENOMIC DNA]</scope>
    <source>
        <strain evidence="6">R-o-18</strain>
        <tissue evidence="6">Leaf</tissue>
    </source>
</reference>
<evidence type="ECO:0000256" key="4">
    <source>
        <dbReference type="ARBA" id="ARBA00025806"/>
    </source>
</evidence>
<feature type="compositionally biased region" description="Acidic residues" evidence="5">
    <location>
        <begin position="99"/>
        <end position="108"/>
    </location>
</feature>
<keyword evidence="3" id="KW-0539">Nucleus</keyword>
<feature type="region of interest" description="Disordered" evidence="5">
    <location>
        <begin position="505"/>
        <end position="528"/>
    </location>
</feature>
<keyword evidence="2" id="KW-0217">Developmental protein</keyword>
<feature type="compositionally biased region" description="Polar residues" evidence="5">
    <location>
        <begin position="114"/>
        <end position="128"/>
    </location>
</feature>
<feature type="region of interest" description="Disordered" evidence="5">
    <location>
        <begin position="1250"/>
        <end position="1276"/>
    </location>
</feature>
<feature type="region of interest" description="Disordered" evidence="5">
    <location>
        <begin position="835"/>
        <end position="855"/>
    </location>
</feature>
<feature type="region of interest" description="Disordered" evidence="5">
    <location>
        <begin position="1"/>
        <end position="195"/>
    </location>
</feature>
<feature type="compositionally biased region" description="Polar residues" evidence="5">
    <location>
        <begin position="291"/>
        <end position="311"/>
    </location>
</feature>
<name>A0ABQ7MQZ2_BRACM</name>
<evidence type="ECO:0000256" key="3">
    <source>
        <dbReference type="ARBA" id="ARBA00023242"/>
    </source>
</evidence>
<feature type="compositionally biased region" description="Acidic residues" evidence="5">
    <location>
        <begin position="389"/>
        <end position="405"/>
    </location>
</feature>
<comment type="subcellular location">
    <subcellularLocation>
        <location evidence="1">Nucleus</location>
    </subcellularLocation>
</comment>
<feature type="compositionally biased region" description="Acidic residues" evidence="5">
    <location>
        <begin position="34"/>
        <end position="47"/>
    </location>
</feature>
<keyword evidence="7" id="KW-1185">Reference proteome</keyword>
<evidence type="ECO:0000256" key="2">
    <source>
        <dbReference type="ARBA" id="ARBA00022473"/>
    </source>
</evidence>
<evidence type="ECO:0008006" key="8">
    <source>
        <dbReference type="Google" id="ProtNLM"/>
    </source>
</evidence>
<dbReference type="PANTHER" id="PTHR12972">
    <property type="entry name" value="DOWNSTREAM NEIGHBOR OF SON"/>
    <property type="match status" value="1"/>
</dbReference>
<dbReference type="PRINTS" id="PR02064">
    <property type="entry name" value="DONSON"/>
</dbReference>
<evidence type="ECO:0000313" key="7">
    <source>
        <dbReference type="Proteomes" id="UP000823674"/>
    </source>
</evidence>
<comment type="caution">
    <text evidence="6">The sequence shown here is derived from an EMBL/GenBank/DDBJ whole genome shotgun (WGS) entry which is preliminary data.</text>
</comment>
<proteinExistence type="inferred from homology"/>
<dbReference type="EMBL" id="JADBGQ010000004">
    <property type="protein sequence ID" value="KAG5399944.1"/>
    <property type="molecule type" value="Genomic_DNA"/>
</dbReference>
<feature type="compositionally biased region" description="Basic and acidic residues" evidence="5">
    <location>
        <begin position="363"/>
        <end position="375"/>
    </location>
</feature>
<evidence type="ECO:0000256" key="1">
    <source>
        <dbReference type="ARBA" id="ARBA00004123"/>
    </source>
</evidence>
<accession>A0ABQ7MQZ2</accession>